<gene>
    <name evidence="2" type="ORF">CSAL01_12346</name>
</gene>
<dbReference type="AlphaFoldDB" id="A0A135UGI5"/>
<sequence>MFRPIKAILFYIITDRSNTLAYLDLIPHHTPISLQNNPTKQLTSVFFHIIHSTHRKPIQRDKMPQSSSSTRPEMNQTISTKVKVMNSKNNDPPSPNTDPPTPPASPPR</sequence>
<dbReference type="Proteomes" id="UP000070121">
    <property type="component" value="Unassembled WGS sequence"/>
</dbReference>
<feature type="region of interest" description="Disordered" evidence="1">
    <location>
        <begin position="53"/>
        <end position="108"/>
    </location>
</feature>
<feature type="compositionally biased region" description="Polar residues" evidence="1">
    <location>
        <begin position="64"/>
        <end position="80"/>
    </location>
</feature>
<evidence type="ECO:0000313" key="3">
    <source>
        <dbReference type="Proteomes" id="UP000070121"/>
    </source>
</evidence>
<proteinExistence type="predicted"/>
<comment type="caution">
    <text evidence="2">The sequence shown here is derived from an EMBL/GenBank/DDBJ whole genome shotgun (WGS) entry which is preliminary data.</text>
</comment>
<name>A0A135UGI5_9PEZI</name>
<protein>
    <submittedName>
        <fullName evidence="2">Uncharacterized protein</fullName>
    </submittedName>
</protein>
<accession>A0A135UGI5</accession>
<evidence type="ECO:0000313" key="2">
    <source>
        <dbReference type="EMBL" id="KXH59466.1"/>
    </source>
</evidence>
<evidence type="ECO:0000256" key="1">
    <source>
        <dbReference type="SAM" id="MobiDB-lite"/>
    </source>
</evidence>
<organism evidence="2 3">
    <name type="scientific">Colletotrichum salicis</name>
    <dbReference type="NCBI Taxonomy" id="1209931"/>
    <lineage>
        <taxon>Eukaryota</taxon>
        <taxon>Fungi</taxon>
        <taxon>Dikarya</taxon>
        <taxon>Ascomycota</taxon>
        <taxon>Pezizomycotina</taxon>
        <taxon>Sordariomycetes</taxon>
        <taxon>Hypocreomycetidae</taxon>
        <taxon>Glomerellales</taxon>
        <taxon>Glomerellaceae</taxon>
        <taxon>Colletotrichum</taxon>
        <taxon>Colletotrichum acutatum species complex</taxon>
    </lineage>
</organism>
<keyword evidence="3" id="KW-1185">Reference proteome</keyword>
<feature type="compositionally biased region" description="Pro residues" evidence="1">
    <location>
        <begin position="92"/>
        <end position="108"/>
    </location>
</feature>
<dbReference type="EMBL" id="JFFI01001499">
    <property type="protein sequence ID" value="KXH59466.1"/>
    <property type="molecule type" value="Genomic_DNA"/>
</dbReference>
<reference evidence="2 3" key="1">
    <citation type="submission" date="2014-02" db="EMBL/GenBank/DDBJ databases">
        <title>The genome sequence of Colletotrichum salicis CBS 607.94.</title>
        <authorList>
            <person name="Baroncelli R."/>
            <person name="Thon M.R."/>
        </authorList>
    </citation>
    <scope>NUCLEOTIDE SEQUENCE [LARGE SCALE GENOMIC DNA]</scope>
    <source>
        <strain evidence="2 3">CBS 607.94</strain>
    </source>
</reference>